<evidence type="ECO:0000256" key="1">
    <source>
        <dbReference type="SAM" id="Phobius"/>
    </source>
</evidence>
<evidence type="ECO:0000313" key="3">
    <source>
        <dbReference type="EMBL" id="KAK7114872.1"/>
    </source>
</evidence>
<keyword evidence="1" id="KW-0812">Transmembrane</keyword>
<dbReference type="Proteomes" id="UP001374579">
    <property type="component" value="Unassembled WGS sequence"/>
</dbReference>
<dbReference type="AlphaFoldDB" id="A0AAN9GN74"/>
<feature type="chain" id="PRO_5043045849" description="Transmembrane protein" evidence="2">
    <location>
        <begin position="17"/>
        <end position="363"/>
    </location>
</feature>
<accession>A0AAN9GN74</accession>
<comment type="caution">
    <text evidence="3">The sequence shown here is derived from an EMBL/GenBank/DDBJ whole genome shotgun (WGS) entry which is preliminary data.</text>
</comment>
<feature type="transmembrane region" description="Helical" evidence="1">
    <location>
        <begin position="78"/>
        <end position="101"/>
    </location>
</feature>
<keyword evidence="4" id="KW-1185">Reference proteome</keyword>
<reference evidence="3 4" key="1">
    <citation type="submission" date="2024-02" db="EMBL/GenBank/DDBJ databases">
        <title>Chromosome-scale genome assembly of the rough periwinkle Littorina saxatilis.</title>
        <authorList>
            <person name="De Jode A."/>
            <person name="Faria R."/>
            <person name="Formenti G."/>
            <person name="Sims Y."/>
            <person name="Smith T.P."/>
            <person name="Tracey A."/>
            <person name="Wood J.M.D."/>
            <person name="Zagrodzka Z.B."/>
            <person name="Johannesson K."/>
            <person name="Butlin R.K."/>
            <person name="Leder E.H."/>
        </authorList>
    </citation>
    <scope>NUCLEOTIDE SEQUENCE [LARGE SCALE GENOMIC DNA]</scope>
    <source>
        <strain evidence="3">Snail1</strain>
        <tissue evidence="3">Muscle</tissue>
    </source>
</reference>
<dbReference type="EMBL" id="JBAMIC010000001">
    <property type="protein sequence ID" value="KAK7114872.1"/>
    <property type="molecule type" value="Genomic_DNA"/>
</dbReference>
<name>A0AAN9GN74_9CAEN</name>
<evidence type="ECO:0008006" key="5">
    <source>
        <dbReference type="Google" id="ProtNLM"/>
    </source>
</evidence>
<organism evidence="3 4">
    <name type="scientific">Littorina saxatilis</name>
    <dbReference type="NCBI Taxonomy" id="31220"/>
    <lineage>
        <taxon>Eukaryota</taxon>
        <taxon>Metazoa</taxon>
        <taxon>Spiralia</taxon>
        <taxon>Lophotrochozoa</taxon>
        <taxon>Mollusca</taxon>
        <taxon>Gastropoda</taxon>
        <taxon>Caenogastropoda</taxon>
        <taxon>Littorinimorpha</taxon>
        <taxon>Littorinoidea</taxon>
        <taxon>Littorinidae</taxon>
        <taxon>Littorina</taxon>
    </lineage>
</organism>
<evidence type="ECO:0000313" key="4">
    <source>
        <dbReference type="Proteomes" id="UP001374579"/>
    </source>
</evidence>
<feature type="signal peptide" evidence="2">
    <location>
        <begin position="1"/>
        <end position="16"/>
    </location>
</feature>
<sequence length="363" mass="39780">MFLLILSLLLFIVGYSVPFWGNAHGVRMSLVSELTISQATYTCDDGLWVLCVSATSLTVNSSSCGEKGVWGVAWWMHVVRALECVCLVGIGTACVYAFVVNLCSIIPGPRSRFIEFVTLCSCLSGLIGAGMYVILIGKNNDNNNHDTNENNNTISIPNNISESFSTFNDSKFTWKISWAWYEVVAANNLALIAAGIIFIFNKDSIDNSEINTMTILTTMTISENIPAVVRDGNALFLVNGQEGNSVSDRADMKRNFSLTRTQDDKNNAYKRLVWTKGANAVMANGKGENLAESEKQLAELFVVQGTANQLNEGQTTDVKAANIDNYTNEFIPSGHRIPVESHTYTPVTTQDLTLSSHKEQNKG</sequence>
<gene>
    <name evidence="3" type="ORF">V1264_000855</name>
</gene>
<protein>
    <recommendedName>
        <fullName evidence="5">Transmembrane protein</fullName>
    </recommendedName>
</protein>
<proteinExistence type="predicted"/>
<keyword evidence="2" id="KW-0732">Signal</keyword>
<feature type="transmembrane region" description="Helical" evidence="1">
    <location>
        <begin position="113"/>
        <end position="135"/>
    </location>
</feature>
<feature type="transmembrane region" description="Helical" evidence="1">
    <location>
        <begin position="178"/>
        <end position="200"/>
    </location>
</feature>
<keyword evidence="1" id="KW-1133">Transmembrane helix</keyword>
<keyword evidence="1" id="KW-0472">Membrane</keyword>
<evidence type="ECO:0000256" key="2">
    <source>
        <dbReference type="SAM" id="SignalP"/>
    </source>
</evidence>